<evidence type="ECO:0000256" key="2">
    <source>
        <dbReference type="ARBA" id="ARBA00004520"/>
    </source>
</evidence>
<evidence type="ECO:0000256" key="1">
    <source>
        <dbReference type="ARBA" id="ARBA00002100"/>
    </source>
</evidence>
<sequence>MSPPTAHGKPKGSTGQSRGGKSSSSTDLSSTGSGATSSTAATVALTGTGNTKASAAPPKLSVNGTSVELDSLPGVSGFEAPAPPLEEDIMQLSRLGETVMIQKLFDSGKFDAKYKDEEDITPLHWAAINNQYATCRFLLDAGADVNAKGGQSMATPAMWAAQQNHYYVVHLLLQRGADPSICDIQGYNILHLATFSGNAFLLLLLLHQEIPIDVPDPQGHTPLMWAAYKGFPLCVDLFLRWGANVNALDDGGLTPLHWSLVRGSLPCISKMLDYDADRFAKTKDGKSPSTVASEIGTRNLWHRALKDHGYTPQGELARLPFGLESFVRNKTYVRKWFFFWPFLMIFGGLYFTSSLPVYLGIPATFMWAFVMQLTAQKVGNAAPPEFRDIQRTPFLAGVFAASLFWVIFRWITHVLPGSYQVYPLTNLVFFIFVSTTTYFFITSMLADPGFVPKLSSRNQQREIMESLLDNWKFDEQHFCVMCLNRKPLRSKHCKRCRRCVSKHDHHCPWIDNCVGVNNLRHFVIYILSLEIAILIFLHLVASYIGLLPPATDATCTLLSSSFCTVFSRDSFTIVLSFWAALQLVWVTLLCGVQLVQISRNQTTYEIMRSRHYHPNTPSQAIASAIAAGTTSADATTGQGGPMPPSTATTDDMHVHRHGHSHKGCCSSLRLLLGIDTFMVTAKGAQDQSVNKNPFSQGCLTNCKDFWFDGTPLFKYKTTGSARLAGRDVNYHQMFDVPYHGRSGDSMMVYRSLRADDVV</sequence>
<evidence type="ECO:0000313" key="16">
    <source>
        <dbReference type="EMBL" id="KZZ97965.1"/>
    </source>
</evidence>
<keyword evidence="17" id="KW-1185">Reference proteome</keyword>
<feature type="transmembrane region" description="Helical" evidence="13">
    <location>
        <begin position="522"/>
        <end position="544"/>
    </location>
</feature>
<keyword evidence="10" id="KW-0449">Lipoprotein</keyword>
<dbReference type="SMART" id="SM00248">
    <property type="entry name" value="ANK"/>
    <property type="match status" value="5"/>
</dbReference>
<dbReference type="Proteomes" id="UP000242877">
    <property type="component" value="Unassembled WGS sequence"/>
</dbReference>
<keyword evidence="13" id="KW-0012">Acyltransferase</keyword>
<dbReference type="Pfam" id="PF00023">
    <property type="entry name" value="Ank"/>
    <property type="match status" value="1"/>
</dbReference>
<evidence type="ECO:0000256" key="14">
    <source>
        <dbReference type="SAM" id="MobiDB-lite"/>
    </source>
</evidence>
<keyword evidence="9" id="KW-0564">Palmitate</keyword>
<feature type="repeat" description="ANK" evidence="12">
    <location>
        <begin position="152"/>
        <end position="184"/>
    </location>
</feature>
<evidence type="ECO:0000256" key="7">
    <source>
        <dbReference type="ARBA" id="ARBA00023043"/>
    </source>
</evidence>
<evidence type="ECO:0000256" key="9">
    <source>
        <dbReference type="ARBA" id="ARBA00023139"/>
    </source>
</evidence>
<proteinExistence type="inferred from homology"/>
<evidence type="ECO:0000256" key="11">
    <source>
        <dbReference type="ARBA" id="ARBA00048048"/>
    </source>
</evidence>
<name>A0A168DPC2_9EURO</name>
<dbReference type="GO" id="GO:0019706">
    <property type="term" value="F:protein-cysteine S-palmitoyltransferase activity"/>
    <property type="evidence" value="ECO:0007669"/>
    <property type="project" value="UniProtKB-EC"/>
</dbReference>
<comment type="similarity">
    <text evidence="3">Belongs to the DHHC palmitoyltransferase family. AKR/ZDHHC17 subfamily.</text>
</comment>
<evidence type="ECO:0000259" key="15">
    <source>
        <dbReference type="Pfam" id="PF01529"/>
    </source>
</evidence>
<dbReference type="AlphaFoldDB" id="A0A168DPC2"/>
<feature type="repeat" description="ANK" evidence="12">
    <location>
        <begin position="218"/>
        <end position="250"/>
    </location>
</feature>
<feature type="transmembrane region" description="Helical" evidence="13">
    <location>
        <begin position="394"/>
        <end position="412"/>
    </location>
</feature>
<keyword evidence="4 13" id="KW-0812">Transmembrane</keyword>
<dbReference type="InterPro" id="IPR001594">
    <property type="entry name" value="Palmitoyltrfase_DHHC"/>
</dbReference>
<dbReference type="Pfam" id="PF12796">
    <property type="entry name" value="Ank_2"/>
    <property type="match status" value="1"/>
</dbReference>
<gene>
    <name evidence="16" type="ORF">AAP_00226</name>
</gene>
<evidence type="ECO:0000256" key="13">
    <source>
        <dbReference type="RuleBase" id="RU079119"/>
    </source>
</evidence>
<evidence type="ECO:0000256" key="12">
    <source>
        <dbReference type="PROSITE-ProRule" id="PRU00023"/>
    </source>
</evidence>
<comment type="subcellular location">
    <subcellularLocation>
        <location evidence="2">Early endosome membrane</location>
        <topology evidence="2">Multi-pass membrane protein</topology>
    </subcellularLocation>
</comment>
<feature type="region of interest" description="Disordered" evidence="14">
    <location>
        <begin position="1"/>
        <end position="38"/>
    </location>
</feature>
<feature type="transmembrane region" description="Helical" evidence="13">
    <location>
        <begin position="357"/>
        <end position="374"/>
    </location>
</feature>
<evidence type="ECO:0000256" key="4">
    <source>
        <dbReference type="ARBA" id="ARBA00022692"/>
    </source>
</evidence>
<dbReference type="GO" id="GO:0031901">
    <property type="term" value="C:early endosome membrane"/>
    <property type="evidence" value="ECO:0007669"/>
    <property type="project" value="UniProtKB-SubCell"/>
</dbReference>
<dbReference type="OrthoDB" id="6781668at2759"/>
<feature type="transmembrane region" description="Helical" evidence="13">
    <location>
        <begin position="575"/>
        <end position="595"/>
    </location>
</feature>
<dbReference type="InterPro" id="IPR036770">
    <property type="entry name" value="Ankyrin_rpt-contain_sf"/>
</dbReference>
<dbReference type="PANTHER" id="PTHR24161:SF85">
    <property type="entry name" value="PALMITOYLTRANSFERASE HIP14"/>
    <property type="match status" value="1"/>
</dbReference>
<accession>A0A168DPC2</accession>
<evidence type="ECO:0000256" key="8">
    <source>
        <dbReference type="ARBA" id="ARBA00023136"/>
    </source>
</evidence>
<evidence type="ECO:0000256" key="10">
    <source>
        <dbReference type="ARBA" id="ARBA00023288"/>
    </source>
</evidence>
<keyword evidence="13 16" id="KW-0808">Transferase</keyword>
<dbReference type="EMBL" id="AZGZ01000001">
    <property type="protein sequence ID" value="KZZ97965.1"/>
    <property type="molecule type" value="Genomic_DNA"/>
</dbReference>
<dbReference type="EC" id="2.3.1.225" evidence="13"/>
<reference evidence="16 17" key="1">
    <citation type="journal article" date="2016" name="Genome Biol. Evol.">
        <title>Divergent and convergent evolution of fungal pathogenicity.</title>
        <authorList>
            <person name="Shang Y."/>
            <person name="Xiao G."/>
            <person name="Zheng P."/>
            <person name="Cen K."/>
            <person name="Zhan S."/>
            <person name="Wang C."/>
        </authorList>
    </citation>
    <scope>NUCLEOTIDE SEQUENCE [LARGE SCALE GENOMIC DNA]</scope>
    <source>
        <strain evidence="16 17">ARSEF 7405</strain>
    </source>
</reference>
<feature type="domain" description="Palmitoyltransferase DHHC" evidence="15">
    <location>
        <begin position="473"/>
        <end position="609"/>
    </location>
</feature>
<feature type="repeat" description="ANK" evidence="12">
    <location>
        <begin position="118"/>
        <end position="150"/>
    </location>
</feature>
<evidence type="ECO:0000256" key="3">
    <source>
        <dbReference type="ARBA" id="ARBA00010104"/>
    </source>
</evidence>
<comment type="domain">
    <text evidence="13">The DHHC domain is required for palmitoyltransferase activity.</text>
</comment>
<dbReference type="InterPro" id="IPR002110">
    <property type="entry name" value="Ankyrin_rpt"/>
</dbReference>
<keyword evidence="5" id="KW-0677">Repeat</keyword>
<dbReference type="Pfam" id="PF01529">
    <property type="entry name" value="DHHC"/>
    <property type="match status" value="1"/>
</dbReference>
<dbReference type="PROSITE" id="PS50297">
    <property type="entry name" value="ANK_REP_REGION"/>
    <property type="match status" value="3"/>
</dbReference>
<protein>
    <recommendedName>
        <fullName evidence="13">Palmitoyltransferase</fullName>
        <ecNumber evidence="13">2.3.1.225</ecNumber>
    </recommendedName>
</protein>
<feature type="transmembrane region" description="Helical" evidence="13">
    <location>
        <begin position="424"/>
        <end position="446"/>
    </location>
</feature>
<comment type="catalytic activity">
    <reaction evidence="11 13">
        <text>L-cysteinyl-[protein] + hexadecanoyl-CoA = S-hexadecanoyl-L-cysteinyl-[protein] + CoA</text>
        <dbReference type="Rhea" id="RHEA:36683"/>
        <dbReference type="Rhea" id="RHEA-COMP:10131"/>
        <dbReference type="Rhea" id="RHEA-COMP:11032"/>
        <dbReference type="ChEBI" id="CHEBI:29950"/>
        <dbReference type="ChEBI" id="CHEBI:57287"/>
        <dbReference type="ChEBI" id="CHEBI:57379"/>
        <dbReference type="ChEBI" id="CHEBI:74151"/>
        <dbReference type="EC" id="2.3.1.225"/>
    </reaction>
</comment>
<comment type="function">
    <text evidence="1">Palmitoyltransferase specific for casein kinase 1.</text>
</comment>
<keyword evidence="6 13" id="KW-1133">Transmembrane helix</keyword>
<dbReference type="Gene3D" id="1.25.40.20">
    <property type="entry name" value="Ankyrin repeat-containing domain"/>
    <property type="match status" value="1"/>
</dbReference>
<evidence type="ECO:0000256" key="6">
    <source>
        <dbReference type="ARBA" id="ARBA00022989"/>
    </source>
</evidence>
<comment type="caution">
    <text evidence="16">The sequence shown here is derived from an EMBL/GenBank/DDBJ whole genome shotgun (WGS) entry which is preliminary data.</text>
</comment>
<keyword evidence="7 12" id="KW-0040">ANK repeat</keyword>
<dbReference type="VEuPathDB" id="FungiDB:AAP_00226"/>
<feature type="compositionally biased region" description="Low complexity" evidence="14">
    <location>
        <begin position="12"/>
        <end position="38"/>
    </location>
</feature>
<evidence type="ECO:0000313" key="17">
    <source>
        <dbReference type="Proteomes" id="UP000242877"/>
    </source>
</evidence>
<keyword evidence="8 13" id="KW-0472">Membrane</keyword>
<dbReference type="PROSITE" id="PS50088">
    <property type="entry name" value="ANK_REPEAT"/>
    <property type="match status" value="3"/>
</dbReference>
<dbReference type="SUPFAM" id="SSF48403">
    <property type="entry name" value="Ankyrin repeat"/>
    <property type="match status" value="1"/>
</dbReference>
<dbReference type="PROSITE" id="PS50216">
    <property type="entry name" value="DHHC"/>
    <property type="match status" value="1"/>
</dbReference>
<dbReference type="PANTHER" id="PTHR24161">
    <property type="entry name" value="ANK_REP_REGION DOMAIN-CONTAINING PROTEIN-RELATED"/>
    <property type="match status" value="1"/>
</dbReference>
<feature type="region of interest" description="Disordered" evidence="14">
    <location>
        <begin position="48"/>
        <end position="67"/>
    </location>
</feature>
<organism evidence="16 17">
    <name type="scientific">Ascosphaera apis ARSEF 7405</name>
    <dbReference type="NCBI Taxonomy" id="392613"/>
    <lineage>
        <taxon>Eukaryota</taxon>
        <taxon>Fungi</taxon>
        <taxon>Dikarya</taxon>
        <taxon>Ascomycota</taxon>
        <taxon>Pezizomycotina</taxon>
        <taxon>Eurotiomycetes</taxon>
        <taxon>Eurotiomycetidae</taxon>
        <taxon>Onygenales</taxon>
        <taxon>Ascosphaeraceae</taxon>
        <taxon>Ascosphaera</taxon>
    </lineage>
</organism>
<evidence type="ECO:0000256" key="5">
    <source>
        <dbReference type="ARBA" id="ARBA00022737"/>
    </source>
</evidence>